<keyword evidence="2" id="KW-1185">Reference proteome</keyword>
<name>A0A9X1MDI4_9MICC</name>
<dbReference type="InterPro" id="IPR011013">
    <property type="entry name" value="Gal_mutarotase_sf_dom"/>
</dbReference>
<dbReference type="AlphaFoldDB" id="A0A9X1MDI4"/>
<dbReference type="Pfam" id="PF01263">
    <property type="entry name" value="Aldose_epim"/>
    <property type="match status" value="1"/>
</dbReference>
<reference evidence="1" key="1">
    <citation type="submission" date="2021-10" db="EMBL/GenBank/DDBJ databases">
        <title>Novel species in genus Arthrobacter.</title>
        <authorList>
            <person name="Liu Y."/>
        </authorList>
    </citation>
    <scope>NUCLEOTIDE SEQUENCE</scope>
    <source>
        <strain evidence="1">Zg-Y453</strain>
    </source>
</reference>
<dbReference type="RefSeq" id="WP_227895180.1">
    <property type="nucleotide sequence ID" value="NZ_CP099466.1"/>
</dbReference>
<proteinExistence type="predicted"/>
<dbReference type="GO" id="GO:0016853">
    <property type="term" value="F:isomerase activity"/>
    <property type="evidence" value="ECO:0007669"/>
    <property type="project" value="InterPro"/>
</dbReference>
<dbReference type="InterPro" id="IPR037480">
    <property type="entry name" value="YihR-like"/>
</dbReference>
<dbReference type="SUPFAM" id="SSF74650">
    <property type="entry name" value="Galactose mutarotase-like"/>
    <property type="match status" value="1"/>
</dbReference>
<dbReference type="CDD" id="cd09022">
    <property type="entry name" value="Aldose_epim_Ec_YihR"/>
    <property type="match status" value="1"/>
</dbReference>
<sequence length="308" mass="32766">MTTGNNAPAVPATGEQFRLERGRASAVVGSLGGALRSFTVDGIQLVETYPDDAIPPSAAGILLAPWPNRVAGGRWTLDGREQQLDITDPARGNAIHGLLRNTGYAPVEVSGDAVRLSAAIYPQHGYPFHLVHEVLYRIAEDGGLSVRQSLTSLSAARAPFALGAHPFLRLGEVPTEDLILQVDAGTRLTTDASMIPDGQEPVTGDWDLRSGRRVGSLALDTAYTDLTQRGGKYRHVLTAPDGRSVQLWAGPSYGYVHVFVTDQFPGRSCAVALEPMTAPANAFNSGEGLRWLEPGSAFSAEWGIQAAL</sequence>
<evidence type="ECO:0000313" key="1">
    <source>
        <dbReference type="EMBL" id="MCC3297320.1"/>
    </source>
</evidence>
<organism evidence="1 2">
    <name type="scientific">Arthrobacter caoxuetaonis</name>
    <dbReference type="NCBI Taxonomy" id="2886935"/>
    <lineage>
        <taxon>Bacteria</taxon>
        <taxon>Bacillati</taxon>
        <taxon>Actinomycetota</taxon>
        <taxon>Actinomycetes</taxon>
        <taxon>Micrococcales</taxon>
        <taxon>Micrococcaceae</taxon>
        <taxon>Arthrobacter</taxon>
    </lineage>
</organism>
<dbReference type="InterPro" id="IPR008183">
    <property type="entry name" value="Aldose_1/G6P_1-epimerase"/>
</dbReference>
<dbReference type="EMBL" id="JAJFZV010000004">
    <property type="protein sequence ID" value="MCC3297320.1"/>
    <property type="molecule type" value="Genomic_DNA"/>
</dbReference>
<accession>A0A9X1MDI4</accession>
<dbReference type="Proteomes" id="UP001139158">
    <property type="component" value="Unassembled WGS sequence"/>
</dbReference>
<protein>
    <submittedName>
        <fullName evidence="1">Aldose 1-epimerase family protein</fullName>
    </submittedName>
</protein>
<dbReference type="Gene3D" id="2.70.98.10">
    <property type="match status" value="1"/>
</dbReference>
<dbReference type="InterPro" id="IPR014718">
    <property type="entry name" value="GH-type_carb-bd"/>
</dbReference>
<comment type="caution">
    <text evidence="1">The sequence shown here is derived from an EMBL/GenBank/DDBJ whole genome shotgun (WGS) entry which is preliminary data.</text>
</comment>
<dbReference type="GO" id="GO:0030246">
    <property type="term" value="F:carbohydrate binding"/>
    <property type="evidence" value="ECO:0007669"/>
    <property type="project" value="InterPro"/>
</dbReference>
<dbReference type="GO" id="GO:0005975">
    <property type="term" value="P:carbohydrate metabolic process"/>
    <property type="evidence" value="ECO:0007669"/>
    <property type="project" value="InterPro"/>
</dbReference>
<evidence type="ECO:0000313" key="2">
    <source>
        <dbReference type="Proteomes" id="UP001139158"/>
    </source>
</evidence>
<gene>
    <name evidence="1" type="ORF">LJ757_05810</name>
</gene>